<name>A0A915HTE9_ROMCU</name>
<proteinExistence type="predicted"/>
<accession>A0A915HTE9</accession>
<reference evidence="4" key="1">
    <citation type="submission" date="2022-11" db="UniProtKB">
        <authorList>
            <consortium name="WormBaseParasite"/>
        </authorList>
    </citation>
    <scope>IDENTIFICATION</scope>
</reference>
<protein>
    <submittedName>
        <fullName evidence="4">Uncharacterized protein</fullName>
    </submittedName>
</protein>
<feature type="transmembrane region" description="Helical" evidence="2">
    <location>
        <begin position="60"/>
        <end position="82"/>
    </location>
</feature>
<dbReference type="Pfam" id="PF16038">
    <property type="entry name" value="TMIE"/>
    <property type="match status" value="1"/>
</dbReference>
<feature type="region of interest" description="Disordered" evidence="1">
    <location>
        <begin position="97"/>
        <end position="177"/>
    </location>
</feature>
<dbReference type="PANTHER" id="PTHR28635:SF1">
    <property type="entry name" value="TRANSMEMBRANE INNER EAR EXPRESSED PROTEIN"/>
    <property type="match status" value="1"/>
</dbReference>
<feature type="region of interest" description="Disordered" evidence="1">
    <location>
        <begin position="208"/>
        <end position="233"/>
    </location>
</feature>
<dbReference type="AlphaFoldDB" id="A0A915HTE9"/>
<evidence type="ECO:0000256" key="2">
    <source>
        <dbReference type="SAM" id="Phobius"/>
    </source>
</evidence>
<feature type="compositionally biased region" description="Basic and acidic residues" evidence="1">
    <location>
        <begin position="105"/>
        <end position="125"/>
    </location>
</feature>
<dbReference type="PANTHER" id="PTHR28635">
    <property type="entry name" value="TRANSMEMBRANE INNER EAR EXPRESSED PROTEIN"/>
    <property type="match status" value="1"/>
</dbReference>
<organism evidence="3 4">
    <name type="scientific">Romanomermis culicivorax</name>
    <name type="common">Nematode worm</name>
    <dbReference type="NCBI Taxonomy" id="13658"/>
    <lineage>
        <taxon>Eukaryota</taxon>
        <taxon>Metazoa</taxon>
        <taxon>Ecdysozoa</taxon>
        <taxon>Nematoda</taxon>
        <taxon>Enoplea</taxon>
        <taxon>Dorylaimia</taxon>
        <taxon>Mermithida</taxon>
        <taxon>Mermithoidea</taxon>
        <taxon>Mermithidae</taxon>
        <taxon>Romanomermis</taxon>
    </lineage>
</organism>
<evidence type="ECO:0000313" key="3">
    <source>
        <dbReference type="Proteomes" id="UP000887565"/>
    </source>
</evidence>
<dbReference type="WBParaSite" id="nRc.2.0.1.t04811-RA">
    <property type="protein sequence ID" value="nRc.2.0.1.t04811-RA"/>
    <property type="gene ID" value="nRc.2.0.1.g04811"/>
</dbReference>
<keyword evidence="2" id="KW-1133">Transmembrane helix</keyword>
<feature type="transmembrane region" description="Helical" evidence="2">
    <location>
        <begin position="7"/>
        <end position="25"/>
    </location>
</feature>
<sequence>GQTEILLCNLFLVLIAYCVISYSKIGEKTLLGSSGKNMAEDSDIDNETALDKYIAEGLRLWMLLAMILGVLLTMTIIICCMIKIRIPRSKREIQLNALRRKQRKDRSEKRRAEAKSKRAANDRRTGSSASGGDISLDDRRRSRVDSDRRHRSSAGNTLLAPPGGNLSDVETAGNESQSCSSCELNADLLEPSSATGVNHDAMRKRLTLPPPIVLHDDSSPVPKKAKNLRDTQV</sequence>
<evidence type="ECO:0000313" key="4">
    <source>
        <dbReference type="WBParaSite" id="nRc.2.0.1.t04811-RA"/>
    </source>
</evidence>
<dbReference type="InterPro" id="IPR032006">
    <property type="entry name" value="TMIE"/>
</dbReference>
<keyword evidence="2" id="KW-0812">Transmembrane</keyword>
<keyword evidence="3" id="KW-1185">Reference proteome</keyword>
<evidence type="ECO:0000256" key="1">
    <source>
        <dbReference type="SAM" id="MobiDB-lite"/>
    </source>
</evidence>
<feature type="compositionally biased region" description="Basic and acidic residues" evidence="1">
    <location>
        <begin position="136"/>
        <end position="148"/>
    </location>
</feature>
<dbReference type="Proteomes" id="UP000887565">
    <property type="component" value="Unplaced"/>
</dbReference>
<keyword evidence="2" id="KW-0472">Membrane</keyword>